<organism evidence="3">
    <name type="scientific">Ditylum brightwellii</name>
    <dbReference type="NCBI Taxonomy" id="49249"/>
    <lineage>
        <taxon>Eukaryota</taxon>
        <taxon>Sar</taxon>
        <taxon>Stramenopiles</taxon>
        <taxon>Ochrophyta</taxon>
        <taxon>Bacillariophyta</taxon>
        <taxon>Mediophyceae</taxon>
        <taxon>Lithodesmiophycidae</taxon>
        <taxon>Lithodesmiales</taxon>
        <taxon>Lithodesmiaceae</taxon>
        <taxon>Ditylum</taxon>
    </lineage>
</organism>
<keyword evidence="2" id="KW-1133">Transmembrane helix</keyword>
<keyword evidence="2" id="KW-0812">Transmembrane</keyword>
<feature type="compositionally biased region" description="Acidic residues" evidence="1">
    <location>
        <begin position="382"/>
        <end position="406"/>
    </location>
</feature>
<sequence>MTAPNARPRPPPPVLPTRNGTSNHPKRNKFITKSVITICCLAASYYLFAMEESGMDRSLHASEGHSGIEEWRQGSSHFGSGSSSMEGLNNVGGGLQRLDRSNYTAQFTRPTTSFSSMTGHGFQNTVGGMQPKSYGQTLKGGVVPPEAMPGYTQKHSRDNNDSGDASEKKSQKQPAYFVGMPKNLHSNDAAADADADGDVPIDVQPRSMEHFMMQHMGYNNEDSPNGIHGLGNQIGGGYVPGGAIAAGIPLAPVRPPVFTEPALEENVGGGLEEEGGEDVVVEMEEGVTGEEVTMSEEEEEIEEEEEDETDEEEVIDTEEETTSTDEEEETEEEEVEEVISTDEETDEDAETEEAPKTEMVITGVNEKGELIATEVNLKEEKGEDDEESEADVEEDEEETNDEEEEDVPTKKVKVIKKTTKENDEEDETEKKVSKKPTKKTTTTKKKYDTKKKTSTTTSVKKEKTTPTTTTDTE</sequence>
<accession>A0A7S4VJ69</accession>
<feature type="region of interest" description="Disordered" evidence="1">
    <location>
        <begin position="124"/>
        <end position="173"/>
    </location>
</feature>
<protein>
    <submittedName>
        <fullName evidence="3">Uncharacterized protein</fullName>
    </submittedName>
</protein>
<evidence type="ECO:0000313" key="3">
    <source>
        <dbReference type="EMBL" id="CAE4601362.1"/>
    </source>
</evidence>
<feature type="compositionally biased region" description="Basic and acidic residues" evidence="1">
    <location>
        <begin position="155"/>
        <end position="170"/>
    </location>
</feature>
<proteinExistence type="predicted"/>
<feature type="compositionally biased region" description="Low complexity" evidence="1">
    <location>
        <begin position="74"/>
        <end position="84"/>
    </location>
</feature>
<feature type="compositionally biased region" description="Acidic residues" evidence="1">
    <location>
        <begin position="286"/>
        <end position="352"/>
    </location>
</feature>
<keyword evidence="2" id="KW-0472">Membrane</keyword>
<dbReference type="EMBL" id="HBNS01014744">
    <property type="protein sequence ID" value="CAE4601362.1"/>
    <property type="molecule type" value="Transcribed_RNA"/>
</dbReference>
<evidence type="ECO:0000256" key="2">
    <source>
        <dbReference type="SAM" id="Phobius"/>
    </source>
</evidence>
<feature type="compositionally biased region" description="Basic residues" evidence="1">
    <location>
        <begin position="432"/>
        <end position="453"/>
    </location>
</feature>
<dbReference type="AlphaFoldDB" id="A0A7S4VJ69"/>
<gene>
    <name evidence="3" type="ORF">DBRI00130_LOCUS11851</name>
</gene>
<feature type="region of interest" description="Disordered" evidence="1">
    <location>
        <begin position="1"/>
        <end position="27"/>
    </location>
</feature>
<reference evidence="3" key="1">
    <citation type="submission" date="2021-01" db="EMBL/GenBank/DDBJ databases">
        <authorList>
            <person name="Corre E."/>
            <person name="Pelletier E."/>
            <person name="Niang G."/>
            <person name="Scheremetjew M."/>
            <person name="Finn R."/>
            <person name="Kale V."/>
            <person name="Holt S."/>
            <person name="Cochrane G."/>
            <person name="Meng A."/>
            <person name="Brown T."/>
            <person name="Cohen L."/>
        </authorList>
    </citation>
    <scope>NUCLEOTIDE SEQUENCE</scope>
    <source>
        <strain evidence="3">GSO104</strain>
    </source>
</reference>
<feature type="region of interest" description="Disordered" evidence="1">
    <location>
        <begin position="71"/>
        <end position="96"/>
    </location>
</feature>
<name>A0A7S4VJ69_9STRA</name>
<feature type="region of interest" description="Disordered" evidence="1">
    <location>
        <begin position="286"/>
        <end position="473"/>
    </location>
</feature>
<evidence type="ECO:0000256" key="1">
    <source>
        <dbReference type="SAM" id="MobiDB-lite"/>
    </source>
</evidence>
<feature type="transmembrane region" description="Helical" evidence="2">
    <location>
        <begin position="30"/>
        <end position="48"/>
    </location>
</feature>